<sequence length="162" mass="17017">MAGAVRAVRRLGVRYLTIHAAGGRAMLAAAQAEAGEEIQLLSVTLLTSIDAEEAARIGFGDPADVVRRLSDMTIEAGVRGFITSGAEVQELHRSYPDAVSRGAGHQARGEDGTQDQQRVATPTEAVRRGASLLVVGRPITKSADPGATAAVFVQEILEGEER</sequence>
<evidence type="ECO:0000256" key="7">
    <source>
        <dbReference type="ARBA" id="ARBA00033428"/>
    </source>
</evidence>
<evidence type="ECO:0000256" key="4">
    <source>
        <dbReference type="ARBA" id="ARBA00022793"/>
    </source>
</evidence>
<dbReference type="PANTHER" id="PTHR32119">
    <property type="entry name" value="OROTIDINE 5'-PHOSPHATE DECARBOXYLASE"/>
    <property type="match status" value="1"/>
</dbReference>
<feature type="domain" description="Orotidine 5'-phosphate decarboxylase" evidence="9">
    <location>
        <begin position="1"/>
        <end position="152"/>
    </location>
</feature>
<evidence type="ECO:0000256" key="6">
    <source>
        <dbReference type="ARBA" id="ARBA00023239"/>
    </source>
</evidence>
<keyword evidence="6" id="KW-0456">Lyase</keyword>
<keyword evidence="4" id="KW-0210">Decarboxylase</keyword>
<dbReference type="InterPro" id="IPR013785">
    <property type="entry name" value="Aldolase_TIM"/>
</dbReference>
<dbReference type="EMBL" id="AUZX01008306">
    <property type="protein sequence ID" value="EQD56351.1"/>
    <property type="molecule type" value="Genomic_DNA"/>
</dbReference>
<dbReference type="AlphaFoldDB" id="T1A6P7"/>
<dbReference type="PANTHER" id="PTHR32119:SF2">
    <property type="entry name" value="OROTIDINE 5'-PHOSPHATE DECARBOXYLASE"/>
    <property type="match status" value="1"/>
</dbReference>
<dbReference type="GO" id="GO:0006207">
    <property type="term" value="P:'de novo' pyrimidine nucleobase biosynthetic process"/>
    <property type="evidence" value="ECO:0007669"/>
    <property type="project" value="InterPro"/>
</dbReference>
<evidence type="ECO:0000256" key="5">
    <source>
        <dbReference type="ARBA" id="ARBA00022975"/>
    </source>
</evidence>
<dbReference type="GO" id="GO:0005829">
    <property type="term" value="C:cytosol"/>
    <property type="evidence" value="ECO:0007669"/>
    <property type="project" value="TreeGrafter"/>
</dbReference>
<protein>
    <recommendedName>
        <fullName evidence="3">Orotidine 5'-phosphate decarboxylase</fullName>
        <ecNumber evidence="2">4.1.1.23</ecNumber>
    </recommendedName>
    <alternativeName>
        <fullName evidence="7">OMP decarboxylase</fullName>
    </alternativeName>
</protein>
<dbReference type="InterPro" id="IPR001754">
    <property type="entry name" value="OMPdeCOase_dom"/>
</dbReference>
<dbReference type="UniPathway" id="UPA00070">
    <property type="reaction ID" value="UER00120"/>
</dbReference>
<accession>T1A6P7</accession>
<dbReference type="SUPFAM" id="SSF51366">
    <property type="entry name" value="Ribulose-phoshate binding barrel"/>
    <property type="match status" value="1"/>
</dbReference>
<gene>
    <name evidence="10" type="ORF">B1A_11584</name>
</gene>
<dbReference type="Gene3D" id="3.20.20.70">
    <property type="entry name" value="Aldolase class I"/>
    <property type="match status" value="1"/>
</dbReference>
<organism evidence="10">
    <name type="scientific">mine drainage metagenome</name>
    <dbReference type="NCBI Taxonomy" id="410659"/>
    <lineage>
        <taxon>unclassified sequences</taxon>
        <taxon>metagenomes</taxon>
        <taxon>ecological metagenomes</taxon>
    </lineage>
</organism>
<reference evidence="10" key="1">
    <citation type="submission" date="2013-08" db="EMBL/GenBank/DDBJ databases">
        <authorList>
            <person name="Mendez C."/>
            <person name="Richter M."/>
            <person name="Ferrer M."/>
            <person name="Sanchez J."/>
        </authorList>
    </citation>
    <scope>NUCLEOTIDE SEQUENCE</scope>
</reference>
<dbReference type="SMART" id="SM00934">
    <property type="entry name" value="OMPdecase"/>
    <property type="match status" value="1"/>
</dbReference>
<name>T1A6P7_9ZZZZ</name>
<evidence type="ECO:0000256" key="8">
    <source>
        <dbReference type="SAM" id="MobiDB-lite"/>
    </source>
</evidence>
<evidence type="ECO:0000313" key="10">
    <source>
        <dbReference type="EMBL" id="EQD56351.1"/>
    </source>
</evidence>
<proteinExistence type="predicted"/>
<evidence type="ECO:0000256" key="3">
    <source>
        <dbReference type="ARBA" id="ARBA00021923"/>
    </source>
</evidence>
<dbReference type="GO" id="GO:0004590">
    <property type="term" value="F:orotidine-5'-phosphate decarboxylase activity"/>
    <property type="evidence" value="ECO:0007669"/>
    <property type="project" value="UniProtKB-EC"/>
</dbReference>
<reference evidence="10" key="2">
    <citation type="journal article" date="2014" name="ISME J.">
        <title>Microbial stratification in low pH oxic and suboxic macroscopic growths along an acid mine drainage.</title>
        <authorList>
            <person name="Mendez-Garcia C."/>
            <person name="Mesa V."/>
            <person name="Sprenger R.R."/>
            <person name="Richter M."/>
            <person name="Diez M.S."/>
            <person name="Solano J."/>
            <person name="Bargiela R."/>
            <person name="Golyshina O.V."/>
            <person name="Manteca A."/>
            <person name="Ramos J.L."/>
            <person name="Gallego J.R."/>
            <person name="Llorente I."/>
            <person name="Martins Dos Santos V.A."/>
            <person name="Jensen O.N."/>
            <person name="Pelaez A.I."/>
            <person name="Sanchez J."/>
            <person name="Ferrer M."/>
        </authorList>
    </citation>
    <scope>NUCLEOTIDE SEQUENCE</scope>
</reference>
<evidence type="ECO:0000259" key="9">
    <source>
        <dbReference type="SMART" id="SM00934"/>
    </source>
</evidence>
<evidence type="ECO:0000256" key="1">
    <source>
        <dbReference type="ARBA" id="ARBA00004861"/>
    </source>
</evidence>
<comment type="caution">
    <text evidence="10">The sequence shown here is derived from an EMBL/GenBank/DDBJ whole genome shotgun (WGS) entry which is preliminary data.</text>
</comment>
<keyword evidence="5" id="KW-0665">Pyrimidine biosynthesis</keyword>
<dbReference type="GO" id="GO:0044205">
    <property type="term" value="P:'de novo' UMP biosynthetic process"/>
    <property type="evidence" value="ECO:0007669"/>
    <property type="project" value="UniProtKB-UniPathway"/>
</dbReference>
<dbReference type="Pfam" id="PF00215">
    <property type="entry name" value="OMPdecase"/>
    <property type="match status" value="1"/>
</dbReference>
<evidence type="ECO:0000256" key="2">
    <source>
        <dbReference type="ARBA" id="ARBA00012321"/>
    </source>
</evidence>
<dbReference type="EC" id="4.1.1.23" evidence="2"/>
<dbReference type="InterPro" id="IPR014732">
    <property type="entry name" value="OMPdecase"/>
</dbReference>
<comment type="pathway">
    <text evidence="1">Pyrimidine metabolism; UMP biosynthesis via de novo pathway; UMP from orotate: step 2/2.</text>
</comment>
<feature type="region of interest" description="Disordered" evidence="8">
    <location>
        <begin position="98"/>
        <end position="122"/>
    </location>
</feature>
<dbReference type="InterPro" id="IPR011060">
    <property type="entry name" value="RibuloseP-bd_barrel"/>
</dbReference>